<evidence type="ECO:0000256" key="5">
    <source>
        <dbReference type="ARBA" id="ARBA00022989"/>
    </source>
</evidence>
<dbReference type="NCBIfam" id="TIGR03025">
    <property type="entry name" value="EPS_sugtrans"/>
    <property type="match status" value="1"/>
</dbReference>
<keyword evidence="4 7" id="KW-0812">Transmembrane</keyword>
<protein>
    <submittedName>
        <fullName evidence="9">Sugar transferase</fullName>
    </submittedName>
</protein>
<evidence type="ECO:0000256" key="2">
    <source>
        <dbReference type="ARBA" id="ARBA00006464"/>
    </source>
</evidence>
<evidence type="ECO:0000313" key="10">
    <source>
        <dbReference type="Proteomes" id="UP000471120"/>
    </source>
</evidence>
<dbReference type="RefSeq" id="WP_010836599.1">
    <property type="nucleotide sequence ID" value="NZ_QRCM01000001.1"/>
</dbReference>
<comment type="similarity">
    <text evidence="2">Belongs to the bacterial sugar transferase family.</text>
</comment>
<sequence length="499" mass="54108">MTSHHLSTRPGAGVAAGVPLAHRREWQPAYARRLLITDVVAVVVAVAVAHGVRFGTESGVVSSRGPVEVGYSAVSIGLVLAWLAASAMHRTRSARVVGVGPEEYRRITVASLWLFGAIAIVSLLFRVDFARAYLAVALPLGLILLLLGRWGWRRRIAARRRGGEFRTSVLAVGSERAVRELAATFEAGTADGYRVVAACTHGFTGARGDHITMGDRRVPVLGDESAAAEALEFCGADTVAVTGIERLGRSGLRDLVWALEPFDVDIVVAPGIVDVAGPRLAMRPVAGLPLIHVEKPQYRASQSFQKTAFDLAFAALALLVSAPVMFAAALAIKLTSRGPIFYTAPRIGMDGTPFPMVKFRTMVCDADRRLDDVRGGSDGAGPLFKLRDDPRVTTVGRFLRRHSIDELPQFVNVLRREMSVVGPRPPLPREVESYDGVVRRRLLVKPGVTGLWQVSGRSDLSWEESVRLDLSYVDNWSMIGDLLLVARTIRALVRPDGAY</sequence>
<evidence type="ECO:0000256" key="4">
    <source>
        <dbReference type="ARBA" id="ARBA00022692"/>
    </source>
</evidence>
<organism evidence="9 10">
    <name type="scientific">Rhodococcus rhodnii</name>
    <dbReference type="NCBI Taxonomy" id="38312"/>
    <lineage>
        <taxon>Bacteria</taxon>
        <taxon>Bacillati</taxon>
        <taxon>Actinomycetota</taxon>
        <taxon>Actinomycetes</taxon>
        <taxon>Mycobacteriales</taxon>
        <taxon>Nocardiaceae</taxon>
        <taxon>Rhodococcus</taxon>
    </lineage>
</organism>
<dbReference type="InterPro" id="IPR003362">
    <property type="entry name" value="Bact_transf"/>
</dbReference>
<dbReference type="Pfam" id="PF02397">
    <property type="entry name" value="Bac_transf"/>
    <property type="match status" value="1"/>
</dbReference>
<keyword evidence="3 9" id="KW-0808">Transferase</keyword>
<feature type="transmembrane region" description="Helical" evidence="7">
    <location>
        <begin position="69"/>
        <end position="87"/>
    </location>
</feature>
<dbReference type="GO" id="GO:0016780">
    <property type="term" value="F:phosphotransferase activity, for other substituted phosphate groups"/>
    <property type="evidence" value="ECO:0007669"/>
    <property type="project" value="TreeGrafter"/>
</dbReference>
<evidence type="ECO:0000256" key="6">
    <source>
        <dbReference type="ARBA" id="ARBA00023136"/>
    </source>
</evidence>
<evidence type="ECO:0000256" key="3">
    <source>
        <dbReference type="ARBA" id="ARBA00022679"/>
    </source>
</evidence>
<comment type="caution">
    <text evidence="9">The sequence shown here is derived from an EMBL/GenBank/DDBJ whole genome shotgun (WGS) entry which is preliminary data.</text>
</comment>
<name>A0A6P2CCQ2_9NOCA</name>
<dbReference type="Proteomes" id="UP000471120">
    <property type="component" value="Unassembled WGS sequence"/>
</dbReference>
<keyword evidence="5 7" id="KW-1133">Transmembrane helix</keyword>
<dbReference type="GO" id="GO:0016020">
    <property type="term" value="C:membrane"/>
    <property type="evidence" value="ECO:0007669"/>
    <property type="project" value="UniProtKB-SubCell"/>
</dbReference>
<dbReference type="EMBL" id="QRCM01000001">
    <property type="protein sequence ID" value="TXG90112.1"/>
    <property type="molecule type" value="Genomic_DNA"/>
</dbReference>
<dbReference type="InterPro" id="IPR017475">
    <property type="entry name" value="EPS_sugar_tfrase"/>
</dbReference>
<feature type="transmembrane region" description="Helical" evidence="7">
    <location>
        <begin position="30"/>
        <end position="49"/>
    </location>
</feature>
<dbReference type="AlphaFoldDB" id="A0A6P2CCQ2"/>
<gene>
    <name evidence="9" type="ORF">DW322_07635</name>
</gene>
<evidence type="ECO:0000256" key="7">
    <source>
        <dbReference type="SAM" id="Phobius"/>
    </source>
</evidence>
<proteinExistence type="inferred from homology"/>
<feature type="transmembrane region" description="Helical" evidence="7">
    <location>
        <begin position="132"/>
        <end position="152"/>
    </location>
</feature>
<evidence type="ECO:0000313" key="9">
    <source>
        <dbReference type="EMBL" id="TXG90112.1"/>
    </source>
</evidence>
<dbReference type="PANTHER" id="PTHR30576">
    <property type="entry name" value="COLANIC BIOSYNTHESIS UDP-GLUCOSE LIPID CARRIER TRANSFERASE"/>
    <property type="match status" value="1"/>
</dbReference>
<keyword evidence="6 7" id="KW-0472">Membrane</keyword>
<dbReference type="PANTHER" id="PTHR30576:SF10">
    <property type="entry name" value="SLL5057 PROTEIN"/>
    <property type="match status" value="1"/>
</dbReference>
<accession>A0A6P2CCQ2</accession>
<comment type="subcellular location">
    <subcellularLocation>
        <location evidence="1">Membrane</location>
        <topology evidence="1">Multi-pass membrane protein</topology>
    </subcellularLocation>
</comment>
<reference evidence="9 10" key="1">
    <citation type="submission" date="2018-07" db="EMBL/GenBank/DDBJ databases">
        <title>Genome sequence of Rhodococcus rhodnii ATCC 35071 from Rhodnius prolixus.</title>
        <authorList>
            <person name="Patel V."/>
            <person name="Vogel K.J."/>
        </authorList>
    </citation>
    <scope>NUCLEOTIDE SEQUENCE [LARGE SCALE GENOMIC DNA]</scope>
    <source>
        <strain evidence="9 10">ATCC 35071</strain>
    </source>
</reference>
<evidence type="ECO:0000259" key="8">
    <source>
        <dbReference type="Pfam" id="PF02397"/>
    </source>
</evidence>
<evidence type="ECO:0000256" key="1">
    <source>
        <dbReference type="ARBA" id="ARBA00004141"/>
    </source>
</evidence>
<feature type="domain" description="Bacterial sugar transferase" evidence="8">
    <location>
        <begin position="306"/>
        <end position="493"/>
    </location>
</feature>
<feature type="transmembrane region" description="Helical" evidence="7">
    <location>
        <begin position="107"/>
        <end position="126"/>
    </location>
</feature>
<feature type="transmembrane region" description="Helical" evidence="7">
    <location>
        <begin position="308"/>
        <end position="332"/>
    </location>
</feature>